<proteinExistence type="predicted"/>
<feature type="region of interest" description="Disordered" evidence="1">
    <location>
        <begin position="1"/>
        <end position="62"/>
    </location>
</feature>
<dbReference type="EMBL" id="JAYKXP010000010">
    <property type="protein sequence ID" value="KAK7053334.1"/>
    <property type="molecule type" value="Genomic_DNA"/>
</dbReference>
<gene>
    <name evidence="2" type="ORF">VNI00_003960</name>
</gene>
<keyword evidence="3" id="KW-1185">Reference proteome</keyword>
<dbReference type="Proteomes" id="UP001383192">
    <property type="component" value="Unassembled WGS sequence"/>
</dbReference>
<name>A0AAW0DPF2_9AGAR</name>
<feature type="compositionally biased region" description="Polar residues" evidence="1">
    <location>
        <begin position="103"/>
        <end position="113"/>
    </location>
</feature>
<comment type="caution">
    <text evidence="2">The sequence shown here is derived from an EMBL/GenBank/DDBJ whole genome shotgun (WGS) entry which is preliminary data.</text>
</comment>
<organism evidence="2 3">
    <name type="scientific">Paramarasmius palmivorus</name>
    <dbReference type="NCBI Taxonomy" id="297713"/>
    <lineage>
        <taxon>Eukaryota</taxon>
        <taxon>Fungi</taxon>
        <taxon>Dikarya</taxon>
        <taxon>Basidiomycota</taxon>
        <taxon>Agaricomycotina</taxon>
        <taxon>Agaricomycetes</taxon>
        <taxon>Agaricomycetidae</taxon>
        <taxon>Agaricales</taxon>
        <taxon>Marasmiineae</taxon>
        <taxon>Marasmiaceae</taxon>
        <taxon>Paramarasmius</taxon>
    </lineage>
</organism>
<feature type="region of interest" description="Disordered" evidence="1">
    <location>
        <begin position="76"/>
        <end position="160"/>
    </location>
</feature>
<protein>
    <submittedName>
        <fullName evidence="2">Uncharacterized protein</fullName>
    </submittedName>
</protein>
<evidence type="ECO:0000313" key="2">
    <source>
        <dbReference type="EMBL" id="KAK7053334.1"/>
    </source>
</evidence>
<feature type="compositionally biased region" description="Low complexity" evidence="1">
    <location>
        <begin position="136"/>
        <end position="158"/>
    </location>
</feature>
<feature type="compositionally biased region" description="Basic and acidic residues" evidence="1">
    <location>
        <begin position="48"/>
        <end position="62"/>
    </location>
</feature>
<evidence type="ECO:0000256" key="1">
    <source>
        <dbReference type="SAM" id="MobiDB-lite"/>
    </source>
</evidence>
<dbReference type="AlphaFoldDB" id="A0AAW0DPF2"/>
<feature type="compositionally biased region" description="Basic and acidic residues" evidence="1">
    <location>
        <begin position="12"/>
        <end position="36"/>
    </location>
</feature>
<evidence type="ECO:0000313" key="3">
    <source>
        <dbReference type="Proteomes" id="UP001383192"/>
    </source>
</evidence>
<accession>A0AAW0DPF2</accession>
<sequence length="269" mass="29461">MSSEPVNKKKRAAPEAKPPAEGDHRKSVTEDVRLARDTGLCVYEVDDPSQRSDPNDESSRLLKRVAELEGVIRELKNKPHPRWVQPRPDGTSDCGSPKDTCKPSDTITSRSPASTPPFGDGIAESHPRTGTMVQIPRYSSSPLSSPSPTITPASESPPGNILINPTDLELSTRMDLTTLFSPYPGPLPSYEDNCFGTLPNDPLFYDSLVDKAPNSRCSCLSDTETYNALLELSLRLRKAAQVLGQSRCHRIGSQCALNQRIAELDAYTR</sequence>
<reference evidence="2 3" key="1">
    <citation type="submission" date="2024-01" db="EMBL/GenBank/DDBJ databases">
        <title>A draft genome for a cacao thread blight-causing isolate of Paramarasmius palmivorus.</title>
        <authorList>
            <person name="Baruah I.K."/>
            <person name="Bukari Y."/>
            <person name="Amoako-Attah I."/>
            <person name="Meinhardt L.W."/>
            <person name="Bailey B.A."/>
            <person name="Cohen S.P."/>
        </authorList>
    </citation>
    <scope>NUCLEOTIDE SEQUENCE [LARGE SCALE GENOMIC DNA]</scope>
    <source>
        <strain evidence="2 3">GH-12</strain>
    </source>
</reference>